<evidence type="ECO:0000313" key="1">
    <source>
        <dbReference type="EMBL" id="KXG38585.1"/>
    </source>
</evidence>
<reference evidence="2" key="2">
    <citation type="journal article" date="2018" name="Plant J.">
        <title>The Sorghum bicolor reference genome: improved assembly, gene annotations, a transcriptome atlas, and signatures of genome organization.</title>
        <authorList>
            <person name="McCormick R.F."/>
            <person name="Truong S.K."/>
            <person name="Sreedasyam A."/>
            <person name="Jenkins J."/>
            <person name="Shu S."/>
            <person name="Sims D."/>
            <person name="Kennedy M."/>
            <person name="Amirebrahimi M."/>
            <person name="Weers B.D."/>
            <person name="McKinley B."/>
            <person name="Mattison A."/>
            <person name="Morishige D.T."/>
            <person name="Grimwood J."/>
            <person name="Schmutz J."/>
            <person name="Mullet J.E."/>
        </authorList>
    </citation>
    <scope>NUCLEOTIDE SEQUENCE [LARGE SCALE GENOMIC DNA]</scope>
    <source>
        <strain evidence="2">cv. BTx623</strain>
    </source>
</reference>
<dbReference type="InParanoid" id="A0A1B6QL06"/>
<dbReference type="Proteomes" id="UP000000768">
    <property type="component" value="Chromosome 1"/>
</dbReference>
<organism evidence="1 2">
    <name type="scientific">Sorghum bicolor</name>
    <name type="common">Sorghum</name>
    <name type="synonym">Sorghum vulgare</name>
    <dbReference type="NCBI Taxonomy" id="4558"/>
    <lineage>
        <taxon>Eukaryota</taxon>
        <taxon>Viridiplantae</taxon>
        <taxon>Streptophyta</taxon>
        <taxon>Embryophyta</taxon>
        <taxon>Tracheophyta</taxon>
        <taxon>Spermatophyta</taxon>
        <taxon>Magnoliopsida</taxon>
        <taxon>Liliopsida</taxon>
        <taxon>Poales</taxon>
        <taxon>Poaceae</taxon>
        <taxon>PACMAD clade</taxon>
        <taxon>Panicoideae</taxon>
        <taxon>Andropogonodae</taxon>
        <taxon>Andropogoneae</taxon>
        <taxon>Sorghinae</taxon>
        <taxon>Sorghum</taxon>
    </lineage>
</organism>
<protein>
    <submittedName>
        <fullName evidence="1">Uncharacterized protein</fullName>
    </submittedName>
</protein>
<name>A0A1B6QL06_SORBI</name>
<dbReference type="Gramene" id="KXG38585">
    <property type="protein sequence ID" value="KXG38585"/>
    <property type="gene ID" value="SORBI_3001G255200"/>
</dbReference>
<dbReference type="EMBL" id="CM000760">
    <property type="protein sequence ID" value="KXG38585.1"/>
    <property type="molecule type" value="Genomic_DNA"/>
</dbReference>
<proteinExistence type="predicted"/>
<dbReference type="AlphaFoldDB" id="A0A1B6QL06"/>
<keyword evidence="2" id="KW-1185">Reference proteome</keyword>
<accession>A0A1B6QL06</accession>
<evidence type="ECO:0000313" key="2">
    <source>
        <dbReference type="Proteomes" id="UP000000768"/>
    </source>
</evidence>
<sequence length="106" mass="11568">MLVDRIWTVGGGGMLHNDGVSARVLSNHLEVAMRINGMAKQLLFLFLFHSCSLGSTSKARSSIWISVLAIRYSDPRWSPLDPCLEIKSGRNHLLHGVPAPASSTLV</sequence>
<reference evidence="1 2" key="1">
    <citation type="journal article" date="2009" name="Nature">
        <title>The Sorghum bicolor genome and the diversification of grasses.</title>
        <authorList>
            <person name="Paterson A.H."/>
            <person name="Bowers J.E."/>
            <person name="Bruggmann R."/>
            <person name="Dubchak I."/>
            <person name="Grimwood J."/>
            <person name="Gundlach H."/>
            <person name="Haberer G."/>
            <person name="Hellsten U."/>
            <person name="Mitros T."/>
            <person name="Poliakov A."/>
            <person name="Schmutz J."/>
            <person name="Spannagl M."/>
            <person name="Tang H."/>
            <person name="Wang X."/>
            <person name="Wicker T."/>
            <person name="Bharti A.K."/>
            <person name="Chapman J."/>
            <person name="Feltus F.A."/>
            <person name="Gowik U."/>
            <person name="Grigoriev I.V."/>
            <person name="Lyons E."/>
            <person name="Maher C.A."/>
            <person name="Martis M."/>
            <person name="Narechania A."/>
            <person name="Otillar R.P."/>
            <person name="Penning B.W."/>
            <person name="Salamov A.A."/>
            <person name="Wang Y."/>
            <person name="Zhang L."/>
            <person name="Carpita N.C."/>
            <person name="Freeling M."/>
            <person name="Gingle A.R."/>
            <person name="Hash C.T."/>
            <person name="Keller B."/>
            <person name="Klein P."/>
            <person name="Kresovich S."/>
            <person name="McCann M.C."/>
            <person name="Ming R."/>
            <person name="Peterson D.G."/>
            <person name="Mehboob-ur-Rahman"/>
            <person name="Ware D."/>
            <person name="Westhoff P."/>
            <person name="Mayer K.F."/>
            <person name="Messing J."/>
            <person name="Rokhsar D.S."/>
        </authorList>
    </citation>
    <scope>NUCLEOTIDE SEQUENCE [LARGE SCALE GENOMIC DNA]</scope>
    <source>
        <strain evidence="2">cv. BTx623</strain>
    </source>
</reference>
<gene>
    <name evidence="1" type="ORF">SORBI_3001G255200</name>
</gene>